<name>A0A7J9NUH6_METMI</name>
<accession>A0A7J9NUH6</accession>
<proteinExistence type="predicted"/>
<sequence>MILTLSKRFKDVPKKEKLNYEDLDFSENSLQKLRNLRNSSAVKCL</sequence>
<reference evidence="1 2" key="1">
    <citation type="submission" date="2020-07" db="EMBL/GenBank/DDBJ databases">
        <title>Genomic Encyclopedia of Type Strains, Phase IV (KMG-V): Genome sequencing to study the core and pangenomes of soil and plant-associated prokaryotes.</title>
        <authorList>
            <person name="Whitman W."/>
        </authorList>
    </citation>
    <scope>NUCLEOTIDE SEQUENCE [LARGE SCALE GENOMIC DNA]</scope>
    <source>
        <strain evidence="1 2">A1</strain>
    </source>
</reference>
<dbReference type="AlphaFoldDB" id="A0A7J9NUH6"/>
<evidence type="ECO:0000313" key="1">
    <source>
        <dbReference type="EMBL" id="MBA2850954.1"/>
    </source>
</evidence>
<organism evidence="1 2">
    <name type="scientific">Methanococcus maripaludis</name>
    <name type="common">Methanococcus deltae</name>
    <dbReference type="NCBI Taxonomy" id="39152"/>
    <lineage>
        <taxon>Archaea</taxon>
        <taxon>Methanobacteriati</taxon>
        <taxon>Methanobacteriota</taxon>
        <taxon>Methanomada group</taxon>
        <taxon>Methanococci</taxon>
        <taxon>Methanococcales</taxon>
        <taxon>Methanococcaceae</taxon>
        <taxon>Methanococcus</taxon>
    </lineage>
</organism>
<evidence type="ECO:0000313" key="2">
    <source>
        <dbReference type="Proteomes" id="UP000564425"/>
    </source>
</evidence>
<protein>
    <submittedName>
        <fullName evidence="1">Uncharacterized protein</fullName>
    </submittedName>
</protein>
<dbReference type="EMBL" id="JACDUH010000001">
    <property type="protein sequence ID" value="MBA2850954.1"/>
    <property type="molecule type" value="Genomic_DNA"/>
</dbReference>
<dbReference type="Proteomes" id="UP000564425">
    <property type="component" value="Unassembled WGS sequence"/>
</dbReference>
<comment type="caution">
    <text evidence="1">The sequence shown here is derived from an EMBL/GenBank/DDBJ whole genome shotgun (WGS) entry which is preliminary data.</text>
</comment>
<gene>
    <name evidence="1" type="ORF">HNP86_001085</name>
</gene>
<dbReference type="RefSeq" id="WP_181500938.1">
    <property type="nucleotide sequence ID" value="NZ_JACDUH010000001.1"/>
</dbReference>